<protein>
    <submittedName>
        <fullName evidence="13">4Fe-4S dicluster domain-containing protein</fullName>
    </submittedName>
</protein>
<feature type="transmembrane region" description="Helical" evidence="11">
    <location>
        <begin position="333"/>
        <end position="358"/>
    </location>
</feature>
<evidence type="ECO:0000256" key="8">
    <source>
        <dbReference type="ARBA" id="ARBA00023004"/>
    </source>
</evidence>
<evidence type="ECO:0000256" key="9">
    <source>
        <dbReference type="ARBA" id="ARBA00023014"/>
    </source>
</evidence>
<evidence type="ECO:0000256" key="10">
    <source>
        <dbReference type="ARBA" id="ARBA00023136"/>
    </source>
</evidence>
<dbReference type="PANTHER" id="PTHR43177">
    <property type="entry name" value="PROTEIN NRFC"/>
    <property type="match status" value="1"/>
</dbReference>
<feature type="transmembrane region" description="Helical" evidence="11">
    <location>
        <begin position="430"/>
        <end position="451"/>
    </location>
</feature>
<keyword evidence="8" id="KW-0408">Iron</keyword>
<feature type="domain" description="4Fe-4S ferredoxin-type" evidence="12">
    <location>
        <begin position="22"/>
        <end position="52"/>
    </location>
</feature>
<dbReference type="Proteomes" id="UP000320048">
    <property type="component" value="Unassembled WGS sequence"/>
</dbReference>
<evidence type="ECO:0000256" key="1">
    <source>
        <dbReference type="ARBA" id="ARBA00004651"/>
    </source>
</evidence>
<sequence>MSATSVHGLVEAPLVPSRPVRWAKVIDHTRCIGCHACTTACKSENEVPLSVTRTYVKSVDVGIFPQARRVFQVTRCNQCDDAPCATACPTTAMYRRRDGIVDFDKAVCIGCKACIAACPYDAIFINPDDHSAEKCNFCAHRIDMGLEPACVVVCPTEAILVGDLSDPASRVAQIVHREPVTVRRPEKETRPKLFYKGAHEATLDPIAARRPPGGLFMWSEQGRASHQVTSGHPDGWSTSSAAALLSYDVAHQAPWGWQVSLYTWTKGIAAGAYLVPLLLILGGWLSWTSVLWFWSAPVLAAVFLAATAALLIADLEHPERFYLILTRPQHSSWLVKGAFIIAGYALVLAGHVAAAFLGGSEVQAALAVGGLPLAVLTAVYTAYLFAQAKARDLWQNPLLPPHFLVQAVLAGAAALVPLAVRFEPGVVRPLLWMLGGATLLHLLFAWGETTLTPSTAHVRLAVHEMTNGRYRVFFWSGITLSTLALLACGLGVESVFPSQDTWVALAAGPLALAGLLAYEHTYVQAGQAVPLA</sequence>
<feature type="transmembrane region" description="Helical" evidence="11">
    <location>
        <begin position="472"/>
        <end position="496"/>
    </location>
</feature>
<comment type="caution">
    <text evidence="13">The sequence shown here is derived from an EMBL/GenBank/DDBJ whole genome shotgun (WGS) entry which is preliminary data.</text>
</comment>
<keyword evidence="9" id="KW-0411">Iron-sulfur</keyword>
<dbReference type="GO" id="GO:0046872">
    <property type="term" value="F:metal ion binding"/>
    <property type="evidence" value="ECO:0007669"/>
    <property type="project" value="UniProtKB-KW"/>
</dbReference>
<dbReference type="PANTHER" id="PTHR43177:SF9">
    <property type="entry name" value="PROTEIN NRFC"/>
    <property type="match status" value="1"/>
</dbReference>
<evidence type="ECO:0000256" key="4">
    <source>
        <dbReference type="ARBA" id="ARBA00022485"/>
    </source>
</evidence>
<dbReference type="GO" id="GO:0051539">
    <property type="term" value="F:4 iron, 4 sulfur cluster binding"/>
    <property type="evidence" value="ECO:0007669"/>
    <property type="project" value="UniProtKB-KW"/>
</dbReference>
<dbReference type="AlphaFoldDB" id="A0A537JHW8"/>
<evidence type="ECO:0000256" key="7">
    <source>
        <dbReference type="ARBA" id="ARBA00022989"/>
    </source>
</evidence>
<evidence type="ECO:0000256" key="2">
    <source>
        <dbReference type="ARBA" id="ARBA00008929"/>
    </source>
</evidence>
<feature type="transmembrane region" description="Helical" evidence="11">
    <location>
        <begin position="364"/>
        <end position="386"/>
    </location>
</feature>
<reference evidence="13 14" key="1">
    <citation type="journal article" date="2019" name="Nat. Microbiol.">
        <title>Mediterranean grassland soil C-N compound turnover is dependent on rainfall and depth, and is mediated by genomically divergent microorganisms.</title>
        <authorList>
            <person name="Diamond S."/>
            <person name="Andeer P.F."/>
            <person name="Li Z."/>
            <person name="Crits-Christoph A."/>
            <person name="Burstein D."/>
            <person name="Anantharaman K."/>
            <person name="Lane K.R."/>
            <person name="Thomas B.C."/>
            <person name="Pan C."/>
            <person name="Northen T.R."/>
            <person name="Banfield J.F."/>
        </authorList>
    </citation>
    <scope>NUCLEOTIDE SEQUENCE [LARGE SCALE GENOMIC DNA]</scope>
    <source>
        <strain evidence="13">NP_7</strain>
    </source>
</reference>
<organism evidence="13 14">
    <name type="scientific">Candidatus Segetimicrobium genomatis</name>
    <dbReference type="NCBI Taxonomy" id="2569760"/>
    <lineage>
        <taxon>Bacteria</taxon>
        <taxon>Bacillati</taxon>
        <taxon>Candidatus Sysuimicrobiota</taxon>
        <taxon>Candidatus Sysuimicrobiia</taxon>
        <taxon>Candidatus Sysuimicrobiales</taxon>
        <taxon>Candidatus Segetimicrobiaceae</taxon>
        <taxon>Candidatus Segetimicrobium</taxon>
    </lineage>
</organism>
<dbReference type="GO" id="GO:0005886">
    <property type="term" value="C:plasma membrane"/>
    <property type="evidence" value="ECO:0007669"/>
    <property type="project" value="UniProtKB-SubCell"/>
</dbReference>
<dbReference type="Pfam" id="PF13247">
    <property type="entry name" value="Fer4_11"/>
    <property type="match status" value="1"/>
</dbReference>
<evidence type="ECO:0000256" key="6">
    <source>
        <dbReference type="ARBA" id="ARBA00022723"/>
    </source>
</evidence>
<evidence type="ECO:0000313" key="13">
    <source>
        <dbReference type="EMBL" id="TMI83141.1"/>
    </source>
</evidence>
<feature type="domain" description="4Fe-4S ferredoxin-type" evidence="12">
    <location>
        <begin position="67"/>
        <end position="98"/>
    </location>
</feature>
<dbReference type="PROSITE" id="PS00198">
    <property type="entry name" value="4FE4S_FER_1"/>
    <property type="match status" value="1"/>
</dbReference>
<dbReference type="Gene3D" id="1.20.1630.10">
    <property type="entry name" value="Formate dehydrogenase/DMSO reductase domain"/>
    <property type="match status" value="1"/>
</dbReference>
<keyword evidence="7 11" id="KW-1133">Transmembrane helix</keyword>
<dbReference type="PROSITE" id="PS51379">
    <property type="entry name" value="4FE4S_FER_2"/>
    <property type="match status" value="3"/>
</dbReference>
<name>A0A537JHW8_9BACT</name>
<comment type="similarity">
    <text evidence="2">Belongs to the NrfD family.</text>
</comment>
<evidence type="ECO:0000256" key="5">
    <source>
        <dbReference type="ARBA" id="ARBA00022692"/>
    </source>
</evidence>
<evidence type="ECO:0000256" key="3">
    <source>
        <dbReference type="ARBA" id="ARBA00022475"/>
    </source>
</evidence>
<gene>
    <name evidence="13" type="ORF">E6H04_03510</name>
</gene>
<feature type="transmembrane region" description="Helical" evidence="11">
    <location>
        <begin position="291"/>
        <end position="312"/>
    </location>
</feature>
<dbReference type="InterPro" id="IPR005614">
    <property type="entry name" value="NrfD-like"/>
</dbReference>
<feature type="transmembrane region" description="Helical" evidence="11">
    <location>
        <begin position="267"/>
        <end position="285"/>
    </location>
</feature>
<dbReference type="InterPro" id="IPR050954">
    <property type="entry name" value="ET_IronSulfur_Cluster-Binding"/>
</dbReference>
<keyword evidence="6" id="KW-0479">Metal-binding</keyword>
<evidence type="ECO:0000256" key="11">
    <source>
        <dbReference type="SAM" id="Phobius"/>
    </source>
</evidence>
<comment type="subcellular location">
    <subcellularLocation>
        <location evidence="1">Cell membrane</location>
        <topology evidence="1">Multi-pass membrane protein</topology>
    </subcellularLocation>
</comment>
<dbReference type="CDD" id="cd10551">
    <property type="entry name" value="PsrB"/>
    <property type="match status" value="1"/>
</dbReference>
<feature type="transmembrane region" description="Helical" evidence="11">
    <location>
        <begin position="398"/>
        <end position="418"/>
    </location>
</feature>
<dbReference type="SUPFAM" id="SSF54862">
    <property type="entry name" value="4Fe-4S ferredoxins"/>
    <property type="match status" value="1"/>
</dbReference>
<evidence type="ECO:0000259" key="12">
    <source>
        <dbReference type="PROSITE" id="PS51379"/>
    </source>
</evidence>
<dbReference type="EMBL" id="VBAO01000089">
    <property type="protein sequence ID" value="TMI83141.1"/>
    <property type="molecule type" value="Genomic_DNA"/>
</dbReference>
<feature type="domain" description="4Fe-4S ferredoxin-type" evidence="12">
    <location>
        <begin position="99"/>
        <end position="128"/>
    </location>
</feature>
<dbReference type="InterPro" id="IPR017896">
    <property type="entry name" value="4Fe4S_Fe-S-bd"/>
</dbReference>
<dbReference type="Gene3D" id="3.30.70.20">
    <property type="match status" value="2"/>
</dbReference>
<keyword evidence="5 11" id="KW-0812">Transmembrane</keyword>
<keyword evidence="3" id="KW-1003">Cell membrane</keyword>
<feature type="transmembrane region" description="Helical" evidence="11">
    <location>
        <begin position="502"/>
        <end position="518"/>
    </location>
</feature>
<dbReference type="Pfam" id="PF03916">
    <property type="entry name" value="NrfD"/>
    <property type="match status" value="1"/>
</dbReference>
<accession>A0A537JHW8</accession>
<keyword evidence="4" id="KW-0004">4Fe-4S</keyword>
<evidence type="ECO:0000313" key="14">
    <source>
        <dbReference type="Proteomes" id="UP000320048"/>
    </source>
</evidence>
<proteinExistence type="inferred from homology"/>
<dbReference type="InterPro" id="IPR017900">
    <property type="entry name" value="4Fe4S_Fe_S_CS"/>
</dbReference>
<keyword evidence="10 11" id="KW-0472">Membrane</keyword>